<dbReference type="InterPro" id="IPR058543">
    <property type="entry name" value="Beta-prop_RSE1/DDB1/CPSF1_2nd"/>
</dbReference>
<dbReference type="GO" id="GO:0005634">
    <property type="term" value="C:nucleus"/>
    <property type="evidence" value="ECO:0007669"/>
    <property type="project" value="UniProtKB-SubCell"/>
</dbReference>
<accession>A0A6A6UQ98</accession>
<dbReference type="InterPro" id="IPR015943">
    <property type="entry name" value="WD40/YVTN_repeat-like_dom_sf"/>
</dbReference>
<feature type="compositionally biased region" description="Acidic residues" evidence="3">
    <location>
        <begin position="196"/>
        <end position="208"/>
    </location>
</feature>
<protein>
    <submittedName>
        <fullName evidence="7">Protein CFT1</fullName>
    </submittedName>
</protein>
<feature type="domain" description="RSE1/DDB1/CPSF1 second beta-propeller" evidence="6">
    <location>
        <begin position="570"/>
        <end position="958"/>
    </location>
</feature>
<dbReference type="PANTHER" id="PTHR10644">
    <property type="entry name" value="DNA REPAIR/RNA PROCESSING CPSF FAMILY"/>
    <property type="match status" value="1"/>
</dbReference>
<dbReference type="Gene3D" id="2.130.10.10">
    <property type="entry name" value="YVTN repeat-like/Quinoprotein amine dehydrogenase"/>
    <property type="match status" value="2"/>
</dbReference>
<name>A0A6A6UQ98_9PEZI</name>
<evidence type="ECO:0000256" key="3">
    <source>
        <dbReference type="SAM" id="MobiDB-lite"/>
    </source>
</evidence>
<dbReference type="Pfam" id="PF03178">
    <property type="entry name" value="CPSF_A"/>
    <property type="match status" value="1"/>
</dbReference>
<sequence>MQCYTEIAPPTAVSHAIVLPFLSARSNNLLVAKTSLLQIFELKTTTTQDEANSSEGLEPLPQDITAGTSNDQAFFSDVALQKLQSTSKLILVAEYPLSGTVASVARVKLIKSQSGGDALLVAFRDTKAALVEWDPERYSISTISIHYFENGLPYAPWAQDLNQCPCYLSVEPRNRCAIMRFGPRHIAIIPFRQPEDDADDDFDPDLDDPADRPIKDKTQTNGDLLTTHTPYGPSFVLSLTEMDPAIIFPVHMAFLHEYREPTCCVLYSSRAVSSAMTVERRDMLCYKVFTLDLEQQASTTILSVTRLPSDLWKIVPLPLPVGGALLLGYNEIVHVDQGGKTTAVAVNEFARQSSSFSMADQSSAGLRLEGCSIQPLGENGDMLIMLTSGDLAILSFSLDGRSVAGLGVHRVSTSQGGDIAPVGISCSSNLGRGKIFIGSEDNDSLVIGWSRKTTQIARKRSHADMLNDDSDISFDENDIEDDDDIYGGGATISRTTSRNAEPIIPSEIVFRVHDRLPNLCPTGDVTFGKLTSNNQAKTASSTISELQLVYPNGRGRSGALAVSGQEIDPVILQEVDMSSMKAVWTFHSKSSALRGLIPKGSKDTELLSPDSTFHQYLIVSETSDAESGGDSWLYTIDKGSLNKTQKGDFETEGSTVDIGNLAAGTRIVQVKTSEVRCYNSDFGLEQIIPVVDEETDADLTVIAVSFCDPYMLLLRGDSSITIFEATSSGDIEEMDRGKQLQERAWMSGCLYRPSSVDSKVYAFLMSSEGSLEVFELPNLNKPIYTTPAFQYLPGQIGDDFVKRRFAAKETLVEVLVADIGDVTTKSPHIILRTSEDDLVIYQPYYYPIPPKNSPFFHNIRWKKISQPNLSRVADIYGQEAKTAQKGSVLRRLQNIDGYSTVFQIGSARSFILKEASSLARVIKIRGHAINSMESFHTEECDRGFVSIDDMGTLRICRLQPGSRYGDTGWPTKRIRVNQEITHVAYLEKHDLYALTTTEKAEFKLPEDDNHKEWLNEDTEFLPVTDRGSVKLVHPGQWAIIDSYALDPNEIALTMTVANLETSEKTHERRSFVAVGSLVATGEDQAAAGRIHILDVVKVVPEPNRPETGFKLQSWAKEDVKGAATSIAQIGPQGFLLVAQGQKCLVRGLIEEQKLLPVAFMDIQCYVTTSKVLKGTGLFLLGDIAKGLWFSGYTEEPYKMILFGRSGSRMEVISSEFLPQDNQLNILAADADKNIHVFQYDPESAKSASGRLLIQKCTFHTGHFPVGMHLLPSTSLPNAPASSSPAPINFDEESEDEDQMSNGTGDNTPVPETNGTNGTTNGTNGTTNITAPPPVLPQQVLVVTQTGVLALITPVDELIYLRLNGLQTFLNAQLEHHCGLNPRGYRAVESERMGIKGVLDGTMLRRWTELPKQRRAEALSKLGTEEMVVRGDLERVAGGLGYL</sequence>
<feature type="compositionally biased region" description="Basic and acidic residues" evidence="3">
    <location>
        <begin position="209"/>
        <end position="218"/>
    </location>
</feature>
<feature type="region of interest" description="Disordered" evidence="3">
    <location>
        <begin position="194"/>
        <end position="223"/>
    </location>
</feature>
<feature type="domain" description="RSE1/DDB1/CPSF1 first beta-propeller" evidence="5">
    <location>
        <begin position="80"/>
        <end position="452"/>
    </location>
</feature>
<keyword evidence="8" id="KW-1185">Reference proteome</keyword>
<dbReference type="InterPro" id="IPR050358">
    <property type="entry name" value="RSE1/DDB1/CFT1"/>
</dbReference>
<feature type="compositionally biased region" description="Polar residues" evidence="3">
    <location>
        <begin position="1299"/>
        <end position="1310"/>
    </location>
</feature>
<evidence type="ECO:0000256" key="1">
    <source>
        <dbReference type="ARBA" id="ARBA00004123"/>
    </source>
</evidence>
<reference evidence="7" key="1">
    <citation type="journal article" date="2020" name="Stud. Mycol.">
        <title>101 Dothideomycetes genomes: a test case for predicting lifestyles and emergence of pathogens.</title>
        <authorList>
            <person name="Haridas S."/>
            <person name="Albert R."/>
            <person name="Binder M."/>
            <person name="Bloem J."/>
            <person name="Labutti K."/>
            <person name="Salamov A."/>
            <person name="Andreopoulos B."/>
            <person name="Baker S."/>
            <person name="Barry K."/>
            <person name="Bills G."/>
            <person name="Bluhm B."/>
            <person name="Cannon C."/>
            <person name="Castanera R."/>
            <person name="Culley D."/>
            <person name="Daum C."/>
            <person name="Ezra D."/>
            <person name="Gonzalez J."/>
            <person name="Henrissat B."/>
            <person name="Kuo A."/>
            <person name="Liang C."/>
            <person name="Lipzen A."/>
            <person name="Lutzoni F."/>
            <person name="Magnuson J."/>
            <person name="Mondo S."/>
            <person name="Nolan M."/>
            <person name="Ohm R."/>
            <person name="Pangilinan J."/>
            <person name="Park H.-J."/>
            <person name="Ramirez L."/>
            <person name="Alfaro M."/>
            <person name="Sun H."/>
            <person name="Tritt A."/>
            <person name="Yoshinaga Y."/>
            <person name="Zwiers L.-H."/>
            <person name="Turgeon B."/>
            <person name="Goodwin S."/>
            <person name="Spatafora J."/>
            <person name="Crous P."/>
            <person name="Grigoriev I."/>
        </authorList>
    </citation>
    <scope>NUCLEOTIDE SEQUENCE</scope>
    <source>
        <strain evidence="7">CBS 115976</strain>
    </source>
</reference>
<evidence type="ECO:0000313" key="7">
    <source>
        <dbReference type="EMBL" id="KAF2674469.1"/>
    </source>
</evidence>
<feature type="compositionally biased region" description="Low complexity" evidence="3">
    <location>
        <begin position="1274"/>
        <end position="1286"/>
    </location>
</feature>
<keyword evidence="2" id="KW-0539">Nucleus</keyword>
<proteinExistence type="predicted"/>
<comment type="subcellular location">
    <subcellularLocation>
        <location evidence="1">Nucleus</location>
    </subcellularLocation>
</comment>
<evidence type="ECO:0000313" key="8">
    <source>
        <dbReference type="Proteomes" id="UP000799302"/>
    </source>
</evidence>
<feature type="domain" description="RSE1/DDB1/CPSF1 C-terminal" evidence="4">
    <location>
        <begin position="1027"/>
        <end position="1407"/>
    </location>
</feature>
<gene>
    <name evidence="7" type="ORF">BT63DRAFT_419760</name>
</gene>
<organism evidence="7 8">
    <name type="scientific">Microthyrium microscopicum</name>
    <dbReference type="NCBI Taxonomy" id="703497"/>
    <lineage>
        <taxon>Eukaryota</taxon>
        <taxon>Fungi</taxon>
        <taxon>Dikarya</taxon>
        <taxon>Ascomycota</taxon>
        <taxon>Pezizomycotina</taxon>
        <taxon>Dothideomycetes</taxon>
        <taxon>Dothideomycetes incertae sedis</taxon>
        <taxon>Microthyriales</taxon>
        <taxon>Microthyriaceae</taxon>
        <taxon>Microthyrium</taxon>
    </lineage>
</organism>
<dbReference type="GO" id="GO:0003676">
    <property type="term" value="F:nucleic acid binding"/>
    <property type="evidence" value="ECO:0007669"/>
    <property type="project" value="InterPro"/>
</dbReference>
<dbReference type="Pfam" id="PF10433">
    <property type="entry name" value="Beta-prop_RSE1_1st"/>
    <property type="match status" value="1"/>
</dbReference>
<feature type="region of interest" description="Disordered" evidence="3">
    <location>
        <begin position="1274"/>
        <end position="1327"/>
    </location>
</feature>
<evidence type="ECO:0000259" key="4">
    <source>
        <dbReference type="Pfam" id="PF03178"/>
    </source>
</evidence>
<dbReference type="Pfam" id="PF23726">
    <property type="entry name" value="Beta-prop_RSE1_2nd"/>
    <property type="match status" value="1"/>
</dbReference>
<dbReference type="EMBL" id="MU004230">
    <property type="protein sequence ID" value="KAF2674469.1"/>
    <property type="molecule type" value="Genomic_DNA"/>
</dbReference>
<feature type="compositionally biased region" description="Acidic residues" evidence="3">
    <location>
        <begin position="1289"/>
        <end position="1298"/>
    </location>
</feature>
<evidence type="ECO:0000259" key="6">
    <source>
        <dbReference type="Pfam" id="PF23726"/>
    </source>
</evidence>
<dbReference type="InterPro" id="IPR018846">
    <property type="entry name" value="Beta-prop_RSE1/DDB1/CPSF1_1st"/>
</dbReference>
<feature type="compositionally biased region" description="Low complexity" evidence="3">
    <location>
        <begin position="1312"/>
        <end position="1327"/>
    </location>
</feature>
<evidence type="ECO:0000259" key="5">
    <source>
        <dbReference type="Pfam" id="PF10433"/>
    </source>
</evidence>
<dbReference type="Proteomes" id="UP000799302">
    <property type="component" value="Unassembled WGS sequence"/>
</dbReference>
<dbReference type="OrthoDB" id="6109at2759"/>
<dbReference type="InterPro" id="IPR004871">
    <property type="entry name" value="RSE1/DDB1/CPSF1_C"/>
</dbReference>
<evidence type="ECO:0000256" key="2">
    <source>
        <dbReference type="ARBA" id="ARBA00023242"/>
    </source>
</evidence>